<reference evidence="1 2" key="1">
    <citation type="journal article" date="2020" name="Harmful Algae">
        <title>Molecular and morphological characterization of a novel dihydroanatoxin-a producing Microcoleus species (cyanobacteria) from the Russian River, California, USA.</title>
        <authorList>
            <person name="Conklin K.Y."/>
            <person name="Stancheva R."/>
            <person name="Otten T.G."/>
            <person name="Fadness R."/>
            <person name="Boyer G.L."/>
            <person name="Read B."/>
            <person name="Zhang X."/>
            <person name="Sheath R.G."/>
        </authorList>
    </citation>
    <scope>NUCLEOTIDE SEQUENCE [LARGE SCALE GENOMIC DNA]</scope>
    <source>
        <strain evidence="1 2">PTRS2</strain>
    </source>
</reference>
<dbReference type="EMBL" id="JBBLXS010000636">
    <property type="protein sequence ID" value="MEK0188481.1"/>
    <property type="molecule type" value="Genomic_DNA"/>
</dbReference>
<gene>
    <name evidence="1" type="ORF">WMG39_27090</name>
</gene>
<evidence type="ECO:0000313" key="2">
    <source>
        <dbReference type="Proteomes" id="UP001384579"/>
    </source>
</evidence>
<proteinExistence type="predicted"/>
<dbReference type="RefSeq" id="WP_340542110.1">
    <property type="nucleotide sequence ID" value="NZ_JBBLXS010000636.1"/>
</dbReference>
<comment type="caution">
    <text evidence="1">The sequence shown here is derived from an EMBL/GenBank/DDBJ whole genome shotgun (WGS) entry which is preliminary data.</text>
</comment>
<organism evidence="1 2">
    <name type="scientific">Microcoleus anatoxicus PTRS2</name>
    <dbReference type="NCBI Taxonomy" id="2705321"/>
    <lineage>
        <taxon>Bacteria</taxon>
        <taxon>Bacillati</taxon>
        <taxon>Cyanobacteriota</taxon>
        <taxon>Cyanophyceae</taxon>
        <taxon>Oscillatoriophycideae</taxon>
        <taxon>Oscillatoriales</taxon>
        <taxon>Microcoleaceae</taxon>
        <taxon>Microcoleus</taxon>
        <taxon>Microcoleus anatoxicus</taxon>
    </lineage>
</organism>
<name>A0ABU8YVX2_9CYAN</name>
<evidence type="ECO:0000313" key="1">
    <source>
        <dbReference type="EMBL" id="MEK0188481.1"/>
    </source>
</evidence>
<dbReference type="Proteomes" id="UP001384579">
    <property type="component" value="Unassembled WGS sequence"/>
</dbReference>
<accession>A0ABU8YVX2</accession>
<keyword evidence="2" id="KW-1185">Reference proteome</keyword>
<sequence length="168" mass="18695">MVTLISHINDSSLNVTIFIIITHQYSDDRLAIGVEEEIGRSPFATNTKHCDDSTESDRPSKLIAIDTRYNQSINPPPDAAMTIKELLIQEIDSTPDELLADLLSLVRSLKSTPNPQLNTYEQLLERIDYLEAIIGIRKGLESFDRGEGIPADGAMTALQQQFNIPQSL</sequence>
<protein>
    <submittedName>
        <fullName evidence="1">Uncharacterized protein</fullName>
    </submittedName>
</protein>